<dbReference type="AlphaFoldDB" id="Q9MD13"/>
<dbReference type="EMBL" id="AF204057">
    <property type="protein sequence ID" value="AAF72051.1"/>
    <property type="molecule type" value="Genomic_DNA"/>
</dbReference>
<proteinExistence type="predicted"/>
<protein>
    <submittedName>
        <fullName evidence="1 2">Orf130</fullName>
    </submittedName>
</protein>
<sequence>MQQKTLLCSISLLEQGFKASRGMGVLDSRFLGILGRLTLSVLGPKGRSTLVRLNQRVFRHFRYLDRKGAALLLVRTFCSIEQKRLKTKRAQHFCSLNKRYIGVFGLKIPGKAILLSVRQQDQELGQVKSL</sequence>
<gene>
    <name evidence="2" type="primary">orf130</name>
</gene>
<evidence type="ECO:0000313" key="2">
    <source>
        <dbReference type="EMBL" id="CAB90359.1"/>
    </source>
</evidence>
<organism evidence="2">
    <name type="scientific">Tetradesmus obliquus</name>
    <name type="common">Green alga</name>
    <name type="synonym">Acutodesmus obliquus</name>
    <dbReference type="NCBI Taxonomy" id="3088"/>
    <lineage>
        <taxon>Eukaryota</taxon>
        <taxon>Viridiplantae</taxon>
        <taxon>Chlorophyta</taxon>
        <taxon>core chlorophytes</taxon>
        <taxon>Chlorophyceae</taxon>
        <taxon>CS clade</taxon>
        <taxon>Sphaeropleales</taxon>
        <taxon>Scenedesmaceae</taxon>
        <taxon>Tetradesmus</taxon>
    </lineage>
</organism>
<dbReference type="EMBL" id="X17375">
    <property type="protein sequence ID" value="CAB90359.1"/>
    <property type="molecule type" value="Genomic_DNA"/>
</dbReference>
<dbReference type="RefSeq" id="NP_057973.1">
    <property type="nucleotide sequence ID" value="NC_002254.1"/>
</dbReference>
<name>Q9MD13_TETOB</name>
<accession>Q9MD13</accession>
<reference evidence="2" key="2">
    <citation type="journal article" date="1991" name="Curr. Genet.">
        <title>The group IIB intron from the green alga Scenedesmus obliquus mitochondrion: molecular characterization of the in vitro splicing products.</title>
        <authorList>
            <person name="Winkler M."/>
            <person name="Kueck U."/>
        </authorList>
    </citation>
    <scope>NUCLEOTIDE SEQUENCE</scope>
    <source>
        <strain evidence="2">KS3-2</strain>
    </source>
</reference>
<geneLocation type="mitochondrion" evidence="2"/>
<keyword evidence="2" id="KW-0496">Mitochondrion</keyword>
<evidence type="ECO:0000313" key="1">
    <source>
        <dbReference type="EMBL" id="AAF72051.1"/>
    </source>
</evidence>
<reference evidence="2" key="3">
    <citation type="journal article" date="2000" name="Gene">
        <title>DNA sequence analysis of the complete mitochondrial genome of the green alga Scenedesmus obliquus: evidence for UAG being a leucine and UCA being a non-sense codon.</title>
        <authorList>
            <person name="Kueck U."/>
            <person name="Jekosch K."/>
            <person name="Holzamer P."/>
        </authorList>
    </citation>
    <scope>NUCLEOTIDE SEQUENCE</scope>
    <source>
        <strain evidence="2">KS3-2</strain>
    </source>
</reference>
<reference evidence="2" key="1">
    <citation type="journal article" date="1990" name="Nucleic Acids Res.">
        <title>A self-splicing group II intron in the mitochondrial large subunit rRNA (LSUrRNA) gene of the eukaryotic alga Scenedesmus obliquus.</title>
        <authorList>
            <person name="Kueck U."/>
            <person name="Godehardt I."/>
            <person name="Schmidt U."/>
        </authorList>
    </citation>
    <scope>NUCLEOTIDE SEQUENCE</scope>
    <source>
        <strain evidence="2">KS3-2</strain>
    </source>
</reference>
<reference evidence="1" key="4">
    <citation type="journal article" date="2000" name="Genome Res.">
        <title>The complete mitochondrial DNA sequence of Scenedesmus obliquus reflects an intermediate stage in the evolution of the green algal mitochondrial genome.</title>
        <authorList>
            <person name="Nedelcu A.M."/>
            <person name="Lee R.W."/>
            <person name="Lemieux C."/>
            <person name="Gray M.W."/>
            <person name="Burger G."/>
        </authorList>
    </citation>
    <scope>NUCLEOTIDE SEQUENCE</scope>
    <source>
        <strain evidence="1">UTEX 78</strain>
    </source>
</reference>
<dbReference type="GeneID" id="802075"/>